<keyword evidence="2" id="KW-1185">Reference proteome</keyword>
<comment type="caution">
    <text evidence="1">The sequence shown here is derived from an EMBL/GenBank/DDBJ whole genome shotgun (WGS) entry which is preliminary data.</text>
</comment>
<dbReference type="EMBL" id="CAJVPU010000618">
    <property type="protein sequence ID" value="CAG8456651.1"/>
    <property type="molecule type" value="Genomic_DNA"/>
</dbReference>
<protein>
    <submittedName>
        <fullName evidence="1">11276_t:CDS:1</fullName>
    </submittedName>
</protein>
<sequence length="254" mass="29566">MTSKSEESYRQLFQELIDFGEMHGINLSPQVVLTDFEMAVVNSVQSEFDNVLHKGCHFHLSQCIYRRVQSLGLTTRYGTDEDFSLLIRCISALAFLPPEEIPSAFDELKLHIPPEASRIVQWFEETYVYGRVRHVYRNGNISRSEPLFPPTFWSVTNNIESAYPRTQNSVEGWHRRWDTLVGCAHAGIFKIIKEIQKEQNKVEHEIEAVIRGAPRPPQRRHTIECECRIQTVFNDRDNRSLMEYLRGIAHNIAF</sequence>
<name>A0ACA9K6Y3_9GLOM</name>
<evidence type="ECO:0000313" key="2">
    <source>
        <dbReference type="Proteomes" id="UP000789702"/>
    </source>
</evidence>
<reference evidence="1" key="1">
    <citation type="submission" date="2021-06" db="EMBL/GenBank/DDBJ databases">
        <authorList>
            <person name="Kallberg Y."/>
            <person name="Tangrot J."/>
            <person name="Rosling A."/>
        </authorList>
    </citation>
    <scope>NUCLEOTIDE SEQUENCE</scope>
    <source>
        <strain evidence="1">IL203A</strain>
    </source>
</reference>
<dbReference type="Proteomes" id="UP000789702">
    <property type="component" value="Unassembled WGS sequence"/>
</dbReference>
<evidence type="ECO:0000313" key="1">
    <source>
        <dbReference type="EMBL" id="CAG8456651.1"/>
    </source>
</evidence>
<organism evidence="1 2">
    <name type="scientific">Dentiscutata heterogama</name>
    <dbReference type="NCBI Taxonomy" id="1316150"/>
    <lineage>
        <taxon>Eukaryota</taxon>
        <taxon>Fungi</taxon>
        <taxon>Fungi incertae sedis</taxon>
        <taxon>Mucoromycota</taxon>
        <taxon>Glomeromycotina</taxon>
        <taxon>Glomeromycetes</taxon>
        <taxon>Diversisporales</taxon>
        <taxon>Gigasporaceae</taxon>
        <taxon>Dentiscutata</taxon>
    </lineage>
</organism>
<gene>
    <name evidence="1" type="ORF">DHETER_LOCUS1093</name>
</gene>
<proteinExistence type="predicted"/>
<accession>A0ACA9K6Y3</accession>